<gene>
    <name evidence="3" type="ORF">METZ01_LOCUS313082</name>
</gene>
<evidence type="ECO:0000313" key="3">
    <source>
        <dbReference type="EMBL" id="SVC60228.1"/>
    </source>
</evidence>
<dbReference type="PANTHER" id="PTHR16263:SF4">
    <property type="entry name" value="TETRATRICOPEPTIDE REPEAT PROTEIN 38"/>
    <property type="match status" value="1"/>
</dbReference>
<evidence type="ECO:0008006" key="4">
    <source>
        <dbReference type="Google" id="ProtNLM"/>
    </source>
</evidence>
<dbReference type="InterPro" id="IPR033891">
    <property type="entry name" value="TTC38"/>
</dbReference>
<sequence length="172" mass="19819">MKDELGLEYTSSHAESAVLFNQALTRYLASDATTMSQLEDVLFADPEMPMAMMFRAYLLKLAADPRFKVRIDQCLDTLVQRTDLNEREILHREALTLWRDNQLEEAAHAFDNIICQYPRDMLAIRVAHYLHFYGQGGNAMIGSLAEVVRSWQPDEPFYGYLKGMECFALEEL</sequence>
<evidence type="ECO:0000256" key="2">
    <source>
        <dbReference type="ARBA" id="ARBA00022803"/>
    </source>
</evidence>
<protein>
    <recommendedName>
        <fullName evidence="4">Outer membrane lipoprotein BamD-like domain-containing protein</fullName>
    </recommendedName>
</protein>
<keyword evidence="1" id="KW-0677">Repeat</keyword>
<dbReference type="AlphaFoldDB" id="A0A382NI97"/>
<dbReference type="PANTHER" id="PTHR16263">
    <property type="entry name" value="TETRATRICOPEPTIDE REPEAT PROTEIN 38"/>
    <property type="match status" value="1"/>
</dbReference>
<organism evidence="3">
    <name type="scientific">marine metagenome</name>
    <dbReference type="NCBI Taxonomy" id="408172"/>
    <lineage>
        <taxon>unclassified sequences</taxon>
        <taxon>metagenomes</taxon>
        <taxon>ecological metagenomes</taxon>
    </lineage>
</organism>
<keyword evidence="2" id="KW-0802">TPR repeat</keyword>
<feature type="non-terminal residue" evidence="3">
    <location>
        <position position="172"/>
    </location>
</feature>
<reference evidence="3" key="1">
    <citation type="submission" date="2018-05" db="EMBL/GenBank/DDBJ databases">
        <authorList>
            <person name="Lanie J.A."/>
            <person name="Ng W.-L."/>
            <person name="Kazmierczak K.M."/>
            <person name="Andrzejewski T.M."/>
            <person name="Davidsen T.M."/>
            <person name="Wayne K.J."/>
            <person name="Tettelin H."/>
            <person name="Glass J.I."/>
            <person name="Rusch D."/>
            <person name="Podicherti R."/>
            <person name="Tsui H.-C.T."/>
            <person name="Winkler M.E."/>
        </authorList>
    </citation>
    <scope>NUCLEOTIDE SEQUENCE</scope>
</reference>
<dbReference type="EMBL" id="UINC01100286">
    <property type="protein sequence ID" value="SVC60228.1"/>
    <property type="molecule type" value="Genomic_DNA"/>
</dbReference>
<accession>A0A382NI97</accession>
<evidence type="ECO:0000256" key="1">
    <source>
        <dbReference type="ARBA" id="ARBA00022737"/>
    </source>
</evidence>
<proteinExistence type="predicted"/>
<name>A0A382NI97_9ZZZZ</name>